<evidence type="ECO:0000313" key="2">
    <source>
        <dbReference type="Proteomes" id="UP000252847"/>
    </source>
</evidence>
<organism evidence="1 2">
    <name type="scientific">Salmonella phage Skate</name>
    <dbReference type="NCBI Taxonomy" id="2234035"/>
    <lineage>
        <taxon>Viruses</taxon>
        <taxon>Duplodnaviria</taxon>
        <taxon>Heunggongvirae</taxon>
        <taxon>Uroviricota</taxon>
        <taxon>Caudoviricetes</taxon>
        <taxon>Skatevirus</taxon>
        <taxon>Skatevirus skate</taxon>
    </lineage>
</organism>
<protein>
    <recommendedName>
        <fullName evidence="3">GIY-YIG nuclease family protein</fullName>
    </recommendedName>
</protein>
<dbReference type="Proteomes" id="UP000252847">
    <property type="component" value="Segment"/>
</dbReference>
<dbReference type="EMBL" id="MH321493">
    <property type="protein sequence ID" value="AXC42967.1"/>
    <property type="molecule type" value="Genomic_DNA"/>
</dbReference>
<keyword evidence="2" id="KW-1185">Reference proteome</keyword>
<evidence type="ECO:0000313" key="1">
    <source>
        <dbReference type="EMBL" id="AXC42967.1"/>
    </source>
</evidence>
<gene>
    <name evidence="1" type="ORF">CPT_Skate_009</name>
</gene>
<proteinExistence type="predicted"/>
<name>A0A2Z5HT54_9CAUD</name>
<reference evidence="2" key="1">
    <citation type="submission" date="2018-05" db="EMBL/GenBank/DDBJ databases">
        <title>Complete Genome of Salmonella typhimurium siphophage Skate.</title>
        <authorList>
            <person name="Rohren M.E."/>
            <person name="Xie Y."/>
            <person name="O'Leary C."/>
            <person name="Liu M."/>
            <person name="Young R.F."/>
        </authorList>
    </citation>
    <scope>NUCLEOTIDE SEQUENCE [LARGE SCALE GENOMIC DNA]</scope>
</reference>
<sequence>MAKRLTTEEFISRARQKHGDKYIYDKCEYVNAKTKIVITCKEHGDFTQSPSDHLQGKGCKRRADISGWDKRKTTTSEFVLKASAIHSNKYTYEKTEYKQCHLKVCITCRKHGDFYQSPSSHLRGFGCPSCKFEVNAERCRMTKSEFISRSKGLHGDSYDYSMVEYKNNNTKVAILCKEHGLFMMSPGNHLAGKGCSGCAKHGFDYKREGFVYFLMGDGVIKVGITNDIRQRIARLSRRTPFDFSLIAKIKTTGEEAAAIEKYYHNKYESAGLYGFDGATEWLKYSTELMNEIMNEDTPV</sequence>
<accession>A0A2Z5HT54</accession>
<dbReference type="Pfam" id="PF13455">
    <property type="entry name" value="MUG113"/>
    <property type="match status" value="1"/>
</dbReference>
<evidence type="ECO:0008006" key="3">
    <source>
        <dbReference type="Google" id="ProtNLM"/>
    </source>
</evidence>